<dbReference type="Proteomes" id="UP000177165">
    <property type="component" value="Unassembled WGS sequence"/>
</dbReference>
<feature type="transmembrane region" description="Helical" evidence="1">
    <location>
        <begin position="134"/>
        <end position="154"/>
    </location>
</feature>
<feature type="transmembrane region" description="Helical" evidence="1">
    <location>
        <begin position="67"/>
        <end position="85"/>
    </location>
</feature>
<accession>A0A1G2ASK0</accession>
<evidence type="ECO:0000259" key="2">
    <source>
        <dbReference type="Pfam" id="PF16927"/>
    </source>
</evidence>
<feature type="transmembrane region" description="Helical" evidence="1">
    <location>
        <begin position="191"/>
        <end position="211"/>
    </location>
</feature>
<evidence type="ECO:0000256" key="1">
    <source>
        <dbReference type="SAM" id="Phobius"/>
    </source>
</evidence>
<evidence type="ECO:0000313" key="4">
    <source>
        <dbReference type="Proteomes" id="UP000177165"/>
    </source>
</evidence>
<dbReference type="Pfam" id="PF16927">
    <property type="entry name" value="HisKA_7TM"/>
    <property type="match status" value="1"/>
</dbReference>
<feature type="transmembrane region" description="Helical" evidence="1">
    <location>
        <begin position="6"/>
        <end position="23"/>
    </location>
</feature>
<feature type="transmembrane region" description="Helical" evidence="1">
    <location>
        <begin position="97"/>
        <end position="114"/>
    </location>
</feature>
<keyword evidence="1" id="KW-0472">Membrane</keyword>
<keyword evidence="1" id="KW-1133">Transmembrane helix</keyword>
<sequence length="456" mass="53446">MMTSFIPLVSGIFVSILGFFVLIKNPKKKLNILFCLLCLALIIWLFASFPLLRSVQNQQVIFWDRIVYIGVIFVPTFIYHFALEFTNVKNTRILRSSYYLALIFLVLSRSEYFVNDVFRYQWGIHTQAKILHDFFLLFFGTYIGMACMQIYTFYKKTESVIKKEQAKYILIALMLLVFVGSWAYLPAYNISIFPFAYFAGVLFSLIVGYAITRCRFLAVSVILKKSIVVGIAALLEIMVAILLFRRLNSDWLIFGSPPLFFVSFFTTIFIFAYFGFYFISRKIVNLFWRTEIMDISKILEKKFLHIKPTYTMEDFKEKYLGALRKDLGVQDIEFWVIKDDEILYSTSFKSYKVLELLKKVEKHKLILSEEVEYLTAEKSKLFGKIFQISRSNAFMYCTSIWKYEGVSFLNLEAKERTTEALLSVEKVAEKATETAINIYVFQKRTENIVATHRLYL</sequence>
<gene>
    <name evidence="3" type="ORF">A3B74_02935</name>
</gene>
<evidence type="ECO:0000313" key="3">
    <source>
        <dbReference type="EMBL" id="OGY79878.1"/>
    </source>
</evidence>
<dbReference type="AlphaFoldDB" id="A0A1G2ASK0"/>
<dbReference type="STRING" id="1798540.A3B74_02935"/>
<feature type="transmembrane region" description="Helical" evidence="1">
    <location>
        <begin position="259"/>
        <end position="279"/>
    </location>
</feature>
<comment type="caution">
    <text evidence="3">The sequence shown here is derived from an EMBL/GenBank/DDBJ whole genome shotgun (WGS) entry which is preliminary data.</text>
</comment>
<feature type="transmembrane region" description="Helical" evidence="1">
    <location>
        <begin position="223"/>
        <end position="244"/>
    </location>
</feature>
<protein>
    <recommendedName>
        <fullName evidence="2">Histidine kinase N-terminal 7TM region domain-containing protein</fullName>
    </recommendedName>
</protein>
<name>A0A1G2ASK0_9BACT</name>
<feature type="transmembrane region" description="Helical" evidence="1">
    <location>
        <begin position="30"/>
        <end position="47"/>
    </location>
</feature>
<reference evidence="3 4" key="1">
    <citation type="journal article" date="2016" name="Nat. Commun.">
        <title>Thousands of microbial genomes shed light on interconnected biogeochemical processes in an aquifer system.</title>
        <authorList>
            <person name="Anantharaman K."/>
            <person name="Brown C.T."/>
            <person name="Hug L.A."/>
            <person name="Sharon I."/>
            <person name="Castelle C.J."/>
            <person name="Probst A.J."/>
            <person name="Thomas B.C."/>
            <person name="Singh A."/>
            <person name="Wilkins M.J."/>
            <person name="Karaoz U."/>
            <person name="Brodie E.L."/>
            <person name="Williams K.H."/>
            <person name="Hubbard S.S."/>
            <person name="Banfield J.F."/>
        </authorList>
    </citation>
    <scope>NUCLEOTIDE SEQUENCE [LARGE SCALE GENOMIC DNA]</scope>
</reference>
<organism evidence="3 4">
    <name type="scientific">Candidatus Kerfeldbacteria bacterium RIFCSPHIGHO2_02_FULL_42_14</name>
    <dbReference type="NCBI Taxonomy" id="1798540"/>
    <lineage>
        <taxon>Bacteria</taxon>
        <taxon>Candidatus Kerfeldiibacteriota</taxon>
    </lineage>
</organism>
<feature type="domain" description="Histidine kinase N-terminal 7TM region" evidence="2">
    <location>
        <begin position="8"/>
        <end position="219"/>
    </location>
</feature>
<keyword evidence="1" id="KW-0812">Transmembrane</keyword>
<dbReference type="InterPro" id="IPR031621">
    <property type="entry name" value="HisKA_7TM"/>
</dbReference>
<feature type="transmembrane region" description="Helical" evidence="1">
    <location>
        <begin position="166"/>
        <end position="185"/>
    </location>
</feature>
<dbReference type="EMBL" id="MHKB01000004">
    <property type="protein sequence ID" value="OGY79878.1"/>
    <property type="molecule type" value="Genomic_DNA"/>
</dbReference>
<proteinExistence type="predicted"/>